<gene>
    <name evidence="3" type="ORF">GLOTRDRAFT_111295</name>
</gene>
<dbReference type="OrthoDB" id="276323at2759"/>
<dbReference type="STRING" id="670483.S7RJJ9"/>
<organism evidence="3 4">
    <name type="scientific">Gloeophyllum trabeum (strain ATCC 11539 / FP-39264 / Madison 617)</name>
    <name type="common">Brown rot fungus</name>
    <dbReference type="NCBI Taxonomy" id="670483"/>
    <lineage>
        <taxon>Eukaryota</taxon>
        <taxon>Fungi</taxon>
        <taxon>Dikarya</taxon>
        <taxon>Basidiomycota</taxon>
        <taxon>Agaricomycotina</taxon>
        <taxon>Agaricomycetes</taxon>
        <taxon>Gloeophyllales</taxon>
        <taxon>Gloeophyllaceae</taxon>
        <taxon>Gloeophyllum</taxon>
    </lineage>
</organism>
<dbReference type="KEGG" id="gtr:GLOTRDRAFT_111295"/>
<dbReference type="GeneID" id="19299370"/>
<dbReference type="eggNOG" id="KOG1981">
    <property type="taxonomic scope" value="Eukaryota"/>
</dbReference>
<dbReference type="Pfam" id="PF05794">
    <property type="entry name" value="Tcp11"/>
    <property type="match status" value="1"/>
</dbReference>
<dbReference type="PANTHER" id="PTHR12832">
    <property type="entry name" value="TESTIS-SPECIFIC PROTEIN PBS13 T-COMPLEX 11"/>
    <property type="match status" value="1"/>
</dbReference>
<feature type="compositionally biased region" description="Low complexity" evidence="2">
    <location>
        <begin position="108"/>
        <end position="117"/>
    </location>
</feature>
<dbReference type="HOGENOM" id="CLU_011579_0_0_1"/>
<dbReference type="InterPro" id="IPR008862">
    <property type="entry name" value="Tcp11"/>
</dbReference>
<evidence type="ECO:0000313" key="3">
    <source>
        <dbReference type="EMBL" id="EPQ54505.1"/>
    </source>
</evidence>
<keyword evidence="4" id="KW-1185">Reference proteome</keyword>
<feature type="compositionally biased region" description="Basic and acidic residues" evidence="2">
    <location>
        <begin position="88"/>
        <end position="107"/>
    </location>
</feature>
<evidence type="ECO:0000256" key="2">
    <source>
        <dbReference type="SAM" id="MobiDB-lite"/>
    </source>
</evidence>
<feature type="region of interest" description="Disordered" evidence="2">
    <location>
        <begin position="1"/>
        <end position="52"/>
    </location>
</feature>
<name>S7RJJ9_GLOTA</name>
<sequence length="798" mass="88346">MDDLAAHQPLSSFARKRKATADDCQAQDPSASPSSASDPSTSQPMLVDACSGSPRMGLAAAACQTWYDESKSPISMWSASPPPPPVPHYEDQQTDGHSRQKRPRLEIRTSPPASPSKRSARKRISARNPPTPQRMFSRRRRMGDIQDMGITPTSSPGPAKGSLLRRGCSPSPDTARPRLSYLTIDPNSPHVPSPFPLVTRETLKELDLEAILRNPQLRHDLLFDPGLQFRPTSGRRKRELYDSYWRAVLRELETGCTCVSFDLEGGPHERVCICNGLPLPPSSPNWLVWIHAQDVVTMRMPSRIRPLLAELLEVIISVIQPSLHSGSPNSLDVTSSITTHVRQHPSQIESLKQVFDLDLIEQELQHNVFDPSGLFRVIGDLLKCHCAPMRDRAVEAMVAAAQSCAPGGGGTKADAVKAIRMCFEVLELMKLDIANHQLQALRPFLIQTSASYELKAFHESQGSGESSVRVTREWLQAAHHALVTSRDSFMNHEIHARMNYRNLRRGDQIHFLTLRALTDIVFVPPVPAPLSPTAESAVTPTLPSPRTSAASISGYPETLYLDHSRLHVLSKDAADLTALYMLLMLYRQLVHSDSGARTKAAKLDDADLVKIKREIWDIGPHRIGYCFSREWHDRGKPSASSGAKGKERAVEGQDADWVKWHSCMRDVILQVAMRATAARNPGSSPSAPDEHLLRLAERWADSNLKPDSRLGELLRDRVRNAVMDVVIAQAGLPFQRPNANRTQKAGDTVPETVLSGAGLEPLATEVRHLGERLGKLAVIHLNTYLPLYEQEGFLDLSS</sequence>
<dbReference type="GO" id="GO:0010737">
    <property type="term" value="P:protein kinase A signaling"/>
    <property type="evidence" value="ECO:0007669"/>
    <property type="project" value="TreeGrafter"/>
</dbReference>
<reference evidence="3 4" key="1">
    <citation type="journal article" date="2012" name="Science">
        <title>The Paleozoic origin of enzymatic lignin decomposition reconstructed from 31 fungal genomes.</title>
        <authorList>
            <person name="Floudas D."/>
            <person name="Binder M."/>
            <person name="Riley R."/>
            <person name="Barry K."/>
            <person name="Blanchette R.A."/>
            <person name="Henrissat B."/>
            <person name="Martinez A.T."/>
            <person name="Otillar R."/>
            <person name="Spatafora J.W."/>
            <person name="Yadav J.S."/>
            <person name="Aerts A."/>
            <person name="Benoit I."/>
            <person name="Boyd A."/>
            <person name="Carlson A."/>
            <person name="Copeland A."/>
            <person name="Coutinho P.M."/>
            <person name="de Vries R.P."/>
            <person name="Ferreira P."/>
            <person name="Findley K."/>
            <person name="Foster B."/>
            <person name="Gaskell J."/>
            <person name="Glotzer D."/>
            <person name="Gorecki P."/>
            <person name="Heitman J."/>
            <person name="Hesse C."/>
            <person name="Hori C."/>
            <person name="Igarashi K."/>
            <person name="Jurgens J.A."/>
            <person name="Kallen N."/>
            <person name="Kersten P."/>
            <person name="Kohler A."/>
            <person name="Kuees U."/>
            <person name="Kumar T.K.A."/>
            <person name="Kuo A."/>
            <person name="LaButti K."/>
            <person name="Larrondo L.F."/>
            <person name="Lindquist E."/>
            <person name="Ling A."/>
            <person name="Lombard V."/>
            <person name="Lucas S."/>
            <person name="Lundell T."/>
            <person name="Martin R."/>
            <person name="McLaughlin D.J."/>
            <person name="Morgenstern I."/>
            <person name="Morin E."/>
            <person name="Murat C."/>
            <person name="Nagy L.G."/>
            <person name="Nolan M."/>
            <person name="Ohm R.A."/>
            <person name="Patyshakuliyeva A."/>
            <person name="Rokas A."/>
            <person name="Ruiz-Duenas F.J."/>
            <person name="Sabat G."/>
            <person name="Salamov A."/>
            <person name="Samejima M."/>
            <person name="Schmutz J."/>
            <person name="Slot J.C."/>
            <person name="St John F."/>
            <person name="Stenlid J."/>
            <person name="Sun H."/>
            <person name="Sun S."/>
            <person name="Syed K."/>
            <person name="Tsang A."/>
            <person name="Wiebenga A."/>
            <person name="Young D."/>
            <person name="Pisabarro A."/>
            <person name="Eastwood D.C."/>
            <person name="Martin F."/>
            <person name="Cullen D."/>
            <person name="Grigoriev I.V."/>
            <person name="Hibbett D.S."/>
        </authorList>
    </citation>
    <scope>NUCLEOTIDE SEQUENCE [LARGE SCALE GENOMIC DNA]</scope>
    <source>
        <strain evidence="3 4">ATCC 11539</strain>
    </source>
</reference>
<dbReference type="EMBL" id="KB469303">
    <property type="protein sequence ID" value="EPQ54505.1"/>
    <property type="molecule type" value="Genomic_DNA"/>
</dbReference>
<dbReference type="AlphaFoldDB" id="S7RJJ9"/>
<evidence type="ECO:0000313" key="4">
    <source>
        <dbReference type="Proteomes" id="UP000030669"/>
    </source>
</evidence>
<evidence type="ECO:0000256" key="1">
    <source>
        <dbReference type="ARBA" id="ARBA00010954"/>
    </source>
</evidence>
<dbReference type="PANTHER" id="PTHR12832:SF11">
    <property type="entry name" value="LD23868P"/>
    <property type="match status" value="1"/>
</dbReference>
<protein>
    <submittedName>
        <fullName evidence="3">Tcp11-domain-containing protein</fullName>
    </submittedName>
</protein>
<proteinExistence type="inferred from homology"/>
<feature type="compositionally biased region" description="Low complexity" evidence="2">
    <location>
        <begin position="26"/>
        <end position="44"/>
    </location>
</feature>
<feature type="region of interest" description="Disordered" evidence="2">
    <location>
        <begin position="71"/>
        <end position="176"/>
    </location>
</feature>
<comment type="similarity">
    <text evidence="1">Belongs to the TCP11 family.</text>
</comment>
<dbReference type="Proteomes" id="UP000030669">
    <property type="component" value="Unassembled WGS sequence"/>
</dbReference>
<dbReference type="RefSeq" id="XP_007866807.1">
    <property type="nucleotide sequence ID" value="XM_007868616.1"/>
</dbReference>
<accession>S7RJJ9</accession>
<dbReference type="OMA" id="FEIMELM"/>